<reference evidence="1" key="2">
    <citation type="journal article" date="2015" name="Fish Shellfish Immunol.">
        <title>Early steps in the European eel (Anguilla anguilla)-Vibrio vulnificus interaction in the gills: Role of the RtxA13 toxin.</title>
        <authorList>
            <person name="Callol A."/>
            <person name="Pajuelo D."/>
            <person name="Ebbesson L."/>
            <person name="Teles M."/>
            <person name="MacKenzie S."/>
            <person name="Amaro C."/>
        </authorList>
    </citation>
    <scope>NUCLEOTIDE SEQUENCE</scope>
</reference>
<proteinExistence type="predicted"/>
<reference evidence="1" key="1">
    <citation type="submission" date="2014-11" db="EMBL/GenBank/DDBJ databases">
        <authorList>
            <person name="Amaro Gonzalez C."/>
        </authorList>
    </citation>
    <scope>NUCLEOTIDE SEQUENCE</scope>
</reference>
<sequence length="40" mass="4753">MSISGSWLICIHRSRQKSKTNDLLSLTTLLRKRARRRCYC</sequence>
<protein>
    <submittedName>
        <fullName evidence="1">Uncharacterized protein</fullName>
    </submittedName>
</protein>
<organism evidence="1">
    <name type="scientific">Anguilla anguilla</name>
    <name type="common">European freshwater eel</name>
    <name type="synonym">Muraena anguilla</name>
    <dbReference type="NCBI Taxonomy" id="7936"/>
    <lineage>
        <taxon>Eukaryota</taxon>
        <taxon>Metazoa</taxon>
        <taxon>Chordata</taxon>
        <taxon>Craniata</taxon>
        <taxon>Vertebrata</taxon>
        <taxon>Euteleostomi</taxon>
        <taxon>Actinopterygii</taxon>
        <taxon>Neopterygii</taxon>
        <taxon>Teleostei</taxon>
        <taxon>Anguilliformes</taxon>
        <taxon>Anguillidae</taxon>
        <taxon>Anguilla</taxon>
    </lineage>
</organism>
<evidence type="ECO:0000313" key="1">
    <source>
        <dbReference type="EMBL" id="JAH23876.1"/>
    </source>
</evidence>
<dbReference type="AlphaFoldDB" id="A0A0E9R403"/>
<name>A0A0E9R403_ANGAN</name>
<accession>A0A0E9R403</accession>
<dbReference type="EMBL" id="GBXM01084701">
    <property type="protein sequence ID" value="JAH23876.1"/>
    <property type="molecule type" value="Transcribed_RNA"/>
</dbReference>